<feature type="transmembrane region" description="Helical" evidence="1">
    <location>
        <begin position="220"/>
        <end position="240"/>
    </location>
</feature>
<evidence type="ECO:0000313" key="2">
    <source>
        <dbReference type="EMBL" id="QDT22728.1"/>
    </source>
</evidence>
<dbReference type="GO" id="GO:0004605">
    <property type="term" value="F:phosphatidate cytidylyltransferase activity"/>
    <property type="evidence" value="ECO:0007669"/>
    <property type="project" value="UniProtKB-EC"/>
</dbReference>
<dbReference type="Pfam" id="PF01148">
    <property type="entry name" value="CTP_transf_1"/>
    <property type="match status" value="1"/>
</dbReference>
<feature type="transmembrane region" description="Helical" evidence="1">
    <location>
        <begin position="179"/>
        <end position="199"/>
    </location>
</feature>
<feature type="transmembrane region" description="Helical" evidence="1">
    <location>
        <begin position="48"/>
        <end position="78"/>
    </location>
</feature>
<evidence type="ECO:0000313" key="3">
    <source>
        <dbReference type="Proteomes" id="UP000320421"/>
    </source>
</evidence>
<dbReference type="Proteomes" id="UP000320421">
    <property type="component" value="Chromosome"/>
</dbReference>
<protein>
    <submittedName>
        <fullName evidence="2">Phosphatidate cytidylyltransferase</fullName>
        <ecNumber evidence="2">2.7.7.41</ecNumber>
    </submittedName>
</protein>
<keyword evidence="1" id="KW-0472">Membrane</keyword>
<feature type="transmembrane region" description="Helical" evidence="1">
    <location>
        <begin position="141"/>
        <end position="167"/>
    </location>
</feature>
<keyword evidence="3" id="KW-1185">Reference proteome</keyword>
<sequence>MWEIPPHSLYAMLVVFGLLVTATTCRLTLKRLKPEKDYTELRQRIQSWWWMIGILFLCLIVSRTTAIILFAFISFLALKEFFSIVPTRQADRRVLFWAYLSIPVQYYLVSIGWYGLFIIFIPVYLFLFLPMRMVLIGETRGFIHSAGIIHWAVMLTVFCLSHIAYLLMLPVKNAEAGGMGLVIFLLFMTQFNDVCQFIWGKLLGRHKIIPKVSPNKTWEGFIGGLLTIALVSGFLGPFLTPLNFRFSLLAGLLISVSGFIGDVVISSIKRDLEIKDSGSLIPGHGGILDRCDSLIFTSPLFFHYLYYMSF</sequence>
<keyword evidence="2" id="KW-0548">Nucleotidyltransferase</keyword>
<keyword evidence="2" id="KW-0808">Transferase</keyword>
<evidence type="ECO:0000256" key="1">
    <source>
        <dbReference type="SAM" id="Phobius"/>
    </source>
</evidence>
<dbReference type="GO" id="GO:0005886">
    <property type="term" value="C:plasma membrane"/>
    <property type="evidence" value="ECO:0007669"/>
    <property type="project" value="TreeGrafter"/>
</dbReference>
<dbReference type="EMBL" id="CP036266">
    <property type="protein sequence ID" value="QDT22728.1"/>
    <property type="molecule type" value="Genomic_DNA"/>
</dbReference>
<feature type="transmembrane region" description="Helical" evidence="1">
    <location>
        <begin position="106"/>
        <end position="129"/>
    </location>
</feature>
<gene>
    <name evidence="2" type="primary">cdsA_1</name>
    <name evidence="2" type="ORF">HG66A1_45380</name>
</gene>
<keyword evidence="1" id="KW-0812">Transmembrane</keyword>
<feature type="transmembrane region" description="Helical" evidence="1">
    <location>
        <begin position="246"/>
        <end position="265"/>
    </location>
</feature>
<dbReference type="EC" id="2.7.7.41" evidence="2"/>
<dbReference type="PANTHER" id="PTHR43535:SF1">
    <property type="entry name" value="PHOSPHATIDATE CYTIDYLYLTRANSFERASE"/>
    <property type="match status" value="1"/>
</dbReference>
<keyword evidence="1" id="KW-1133">Transmembrane helix</keyword>
<proteinExistence type="predicted"/>
<dbReference type="OrthoDB" id="9799199at2"/>
<feature type="transmembrane region" description="Helical" evidence="1">
    <location>
        <begin position="6"/>
        <end position="27"/>
    </location>
</feature>
<reference evidence="2 3" key="1">
    <citation type="submission" date="2019-02" db="EMBL/GenBank/DDBJ databases">
        <title>Deep-cultivation of Planctomycetes and their phenomic and genomic characterization uncovers novel biology.</title>
        <authorList>
            <person name="Wiegand S."/>
            <person name="Jogler M."/>
            <person name="Boedeker C."/>
            <person name="Pinto D."/>
            <person name="Vollmers J."/>
            <person name="Rivas-Marin E."/>
            <person name="Kohn T."/>
            <person name="Peeters S.H."/>
            <person name="Heuer A."/>
            <person name="Rast P."/>
            <person name="Oberbeckmann S."/>
            <person name="Bunk B."/>
            <person name="Jeske O."/>
            <person name="Meyerdierks A."/>
            <person name="Storesund J.E."/>
            <person name="Kallscheuer N."/>
            <person name="Luecker S."/>
            <person name="Lage O.M."/>
            <person name="Pohl T."/>
            <person name="Merkel B.J."/>
            <person name="Hornburger P."/>
            <person name="Mueller R.-W."/>
            <person name="Bruemmer F."/>
            <person name="Labrenz M."/>
            <person name="Spormann A.M."/>
            <person name="Op den Camp H."/>
            <person name="Overmann J."/>
            <person name="Amann R."/>
            <person name="Jetten M.S.M."/>
            <person name="Mascher T."/>
            <person name="Medema M.H."/>
            <person name="Devos D.P."/>
            <person name="Kaster A.-K."/>
            <person name="Ovreas L."/>
            <person name="Rohde M."/>
            <person name="Galperin M.Y."/>
            <person name="Jogler C."/>
        </authorList>
    </citation>
    <scope>NUCLEOTIDE SEQUENCE [LARGE SCALE GENOMIC DNA]</scope>
    <source>
        <strain evidence="2 3">HG66A1</strain>
    </source>
</reference>
<dbReference type="PANTHER" id="PTHR43535">
    <property type="entry name" value="PHOSPHATIDATE CYTIDYLYLTRANSFERASE"/>
    <property type="match status" value="1"/>
</dbReference>
<dbReference type="RefSeq" id="WP_145189044.1">
    <property type="nucleotide sequence ID" value="NZ_CP036266.1"/>
</dbReference>
<accession>A0A517PTN7</accession>
<dbReference type="GO" id="GO:0009273">
    <property type="term" value="P:peptidoglycan-based cell wall biogenesis"/>
    <property type="evidence" value="ECO:0007669"/>
    <property type="project" value="TreeGrafter"/>
</dbReference>
<organism evidence="2 3">
    <name type="scientific">Gimesia chilikensis</name>
    <dbReference type="NCBI Taxonomy" id="2605989"/>
    <lineage>
        <taxon>Bacteria</taxon>
        <taxon>Pseudomonadati</taxon>
        <taxon>Planctomycetota</taxon>
        <taxon>Planctomycetia</taxon>
        <taxon>Planctomycetales</taxon>
        <taxon>Planctomycetaceae</taxon>
        <taxon>Gimesia</taxon>
    </lineage>
</organism>
<name>A0A517PTN7_9PLAN</name>
<dbReference type="AlphaFoldDB" id="A0A517PTN7"/>